<feature type="compositionally biased region" description="Low complexity" evidence="1">
    <location>
        <begin position="7"/>
        <end position="25"/>
    </location>
</feature>
<comment type="caution">
    <text evidence="2">The sequence shown here is derived from an EMBL/GenBank/DDBJ whole genome shotgun (WGS) entry which is preliminary data.</text>
</comment>
<sequence length="296" mass="33865">MGKRSRSSSSDDSSSSSSGSSNGSVDSEERDRESNRKIVLDRKRQFQVVDGEGGGGDNPSDGSDDSDGESVKKKSKKEKKEKKEKKKKKKKEKKEKKRKHKKEKKEKKEKKSKKDKSSSSSSSAPPKNTFGSRGIVKNNEYNKYQRSFEAWMGEVKKIPSFTGAKWELQEYFKEFAEDFNTCSFPHEKFYNYDKWEMEDYQRKQSDVTGGSGMVSDEARHREEMAKKEAAKRNKEMQETIASMRNKGSLQDVRAQELLKAQMTNAFKTGNTKEVERIKKRLEPDAPERGPAHPWAG</sequence>
<feature type="region of interest" description="Disordered" evidence="1">
    <location>
        <begin position="263"/>
        <end position="296"/>
    </location>
</feature>
<organism evidence="2 3">
    <name type="scientific">Triparma laevis f. longispina</name>
    <dbReference type="NCBI Taxonomy" id="1714387"/>
    <lineage>
        <taxon>Eukaryota</taxon>
        <taxon>Sar</taxon>
        <taxon>Stramenopiles</taxon>
        <taxon>Ochrophyta</taxon>
        <taxon>Bolidophyceae</taxon>
        <taxon>Parmales</taxon>
        <taxon>Triparmaceae</taxon>
        <taxon>Triparma</taxon>
    </lineage>
</organism>
<dbReference type="Proteomes" id="UP001165122">
    <property type="component" value="Unassembled WGS sequence"/>
</dbReference>
<gene>
    <name evidence="2" type="ORF">TrLO_g5462</name>
</gene>
<feature type="region of interest" description="Disordered" evidence="1">
    <location>
        <begin position="203"/>
        <end position="236"/>
    </location>
</feature>
<feature type="compositionally biased region" description="Basic and acidic residues" evidence="1">
    <location>
        <begin position="270"/>
        <end position="290"/>
    </location>
</feature>
<dbReference type="OrthoDB" id="2538345at2759"/>
<feature type="region of interest" description="Disordered" evidence="1">
    <location>
        <begin position="1"/>
        <end position="138"/>
    </location>
</feature>
<feature type="compositionally biased region" description="Basic and acidic residues" evidence="1">
    <location>
        <begin position="216"/>
        <end position="236"/>
    </location>
</feature>
<dbReference type="PANTHER" id="PTHR34689">
    <property type="entry name" value="NUCLEIC ACID-BINDING PROTEIN"/>
    <property type="match status" value="1"/>
</dbReference>
<protein>
    <submittedName>
        <fullName evidence="2">Uncharacterized protein</fullName>
    </submittedName>
</protein>
<evidence type="ECO:0000313" key="3">
    <source>
        <dbReference type="Proteomes" id="UP001165122"/>
    </source>
</evidence>
<reference evidence="3" key="1">
    <citation type="journal article" date="2023" name="Commun. Biol.">
        <title>Genome analysis of Parmales, the sister group of diatoms, reveals the evolutionary specialization of diatoms from phago-mixotrophs to photoautotrophs.</title>
        <authorList>
            <person name="Ban H."/>
            <person name="Sato S."/>
            <person name="Yoshikawa S."/>
            <person name="Yamada K."/>
            <person name="Nakamura Y."/>
            <person name="Ichinomiya M."/>
            <person name="Sato N."/>
            <person name="Blanc-Mathieu R."/>
            <person name="Endo H."/>
            <person name="Kuwata A."/>
            <person name="Ogata H."/>
        </authorList>
    </citation>
    <scope>NUCLEOTIDE SEQUENCE [LARGE SCALE GENOMIC DNA]</scope>
    <source>
        <strain evidence="3">NIES 3700</strain>
    </source>
</reference>
<feature type="compositionally biased region" description="Basic residues" evidence="1">
    <location>
        <begin position="73"/>
        <end position="114"/>
    </location>
</feature>
<dbReference type="AlphaFoldDB" id="A0A9W6Z3X3"/>
<proteinExistence type="predicted"/>
<dbReference type="PANTHER" id="PTHR34689:SF1">
    <property type="entry name" value="NUCLEIC ACID-BINDING PROTEIN"/>
    <property type="match status" value="1"/>
</dbReference>
<accession>A0A9W6Z3X3</accession>
<dbReference type="EMBL" id="BRXW01000350">
    <property type="protein sequence ID" value="GMH46829.1"/>
    <property type="molecule type" value="Genomic_DNA"/>
</dbReference>
<keyword evidence="3" id="KW-1185">Reference proteome</keyword>
<evidence type="ECO:0000256" key="1">
    <source>
        <dbReference type="SAM" id="MobiDB-lite"/>
    </source>
</evidence>
<feature type="compositionally biased region" description="Basic and acidic residues" evidence="1">
    <location>
        <begin position="27"/>
        <end position="44"/>
    </location>
</feature>
<evidence type="ECO:0000313" key="2">
    <source>
        <dbReference type="EMBL" id="GMH46829.1"/>
    </source>
</evidence>
<name>A0A9W6Z3X3_9STRA</name>